<dbReference type="PANTHER" id="PTHR46470">
    <property type="entry name" value="N-ACYLNEURAMINATE-9-PHOSPHATASE"/>
    <property type="match status" value="1"/>
</dbReference>
<name>A0A1Q3FI31_CULTA</name>
<dbReference type="GO" id="GO:0046380">
    <property type="term" value="P:N-acetylneuraminate biosynthetic process"/>
    <property type="evidence" value="ECO:0007669"/>
    <property type="project" value="TreeGrafter"/>
</dbReference>
<dbReference type="PANTHER" id="PTHR46470:SF3">
    <property type="entry name" value="N-ACYLNEURAMINATE-9-PHOSPHATASE"/>
    <property type="match status" value="1"/>
</dbReference>
<dbReference type="InterPro" id="IPR036412">
    <property type="entry name" value="HAD-like_sf"/>
</dbReference>
<dbReference type="NCBIfam" id="TIGR01549">
    <property type="entry name" value="HAD-SF-IA-v1"/>
    <property type="match status" value="1"/>
</dbReference>
<reference evidence="5" key="1">
    <citation type="submission" date="2017-01" db="EMBL/GenBank/DDBJ databases">
        <title>A deep insight into the sialotranscriptome of adult male and female Cluex tarsalis mosquitoes.</title>
        <authorList>
            <person name="Ribeiro J.M."/>
            <person name="Moreira F."/>
            <person name="Bernard K.A."/>
            <person name="Calvo E."/>
        </authorList>
    </citation>
    <scope>NUCLEOTIDE SEQUENCE</scope>
    <source>
        <strain evidence="5">Kern County</strain>
        <tissue evidence="5">Salivary glands</tissue>
    </source>
</reference>
<dbReference type="NCBIfam" id="TIGR02253">
    <property type="entry name" value="CTE7"/>
    <property type="match status" value="1"/>
</dbReference>
<keyword evidence="2" id="KW-0378">Hydrolase</keyword>
<dbReference type="AlphaFoldDB" id="A0A1Q3FI31"/>
<protein>
    <recommendedName>
        <fullName evidence="6">N-acylneuraminate-9-phosphatase</fullName>
    </recommendedName>
</protein>
<feature type="region of interest" description="Disordered" evidence="4">
    <location>
        <begin position="1"/>
        <end position="39"/>
    </location>
</feature>
<evidence type="ECO:0008006" key="6">
    <source>
        <dbReference type="Google" id="ProtNLM"/>
    </source>
</evidence>
<dbReference type="SUPFAM" id="SSF56784">
    <property type="entry name" value="HAD-like"/>
    <property type="match status" value="1"/>
</dbReference>
<accession>A0A1Q3FI31</accession>
<dbReference type="GO" id="GO:0050124">
    <property type="term" value="F:N-acylneuraminate-9-phosphatase activity"/>
    <property type="evidence" value="ECO:0007669"/>
    <property type="project" value="TreeGrafter"/>
</dbReference>
<dbReference type="InterPro" id="IPR006439">
    <property type="entry name" value="HAD-SF_hydro_IA"/>
</dbReference>
<dbReference type="InterPro" id="IPR023214">
    <property type="entry name" value="HAD_sf"/>
</dbReference>
<proteinExistence type="predicted"/>
<evidence type="ECO:0000256" key="3">
    <source>
        <dbReference type="ARBA" id="ARBA00022842"/>
    </source>
</evidence>
<evidence type="ECO:0000256" key="1">
    <source>
        <dbReference type="ARBA" id="ARBA00001946"/>
    </source>
</evidence>
<sequence length="352" mass="39705">MASSPHQFRQPNAVHDRRRAADESSSQGKSLNLFGGGRGADGTAEKQITTIFFDLDNTLIPTRKGDAKACSKVAEYLIADHGVPRELATEAATNFLTALRRCPDNPSFTLAQWRTQMWTDCLPAAWRHLAPQVYSRWLEYRTRYMTPSEDIFAMLETLRRRYQLGIITNGPSAAQWEKVDRLGMGRFFDCILVSSDLPWAKPDRNIFYAGCHYLGVQPEQCVMIGDKLETDVQGGVEAKLGITVWLPLPKDLQLAHDKIDLSELDDHIRPDFIVHDVLDLPSILPEQQQHHHHRGGAAPLEDEDGNWEDWRDSGSFVQKTTRNRSASYNRFLPDVPDLFSSSSNSCDSSGSY</sequence>
<dbReference type="EMBL" id="GFDL01007814">
    <property type="protein sequence ID" value="JAV27231.1"/>
    <property type="molecule type" value="Transcribed_RNA"/>
</dbReference>
<evidence type="ECO:0000313" key="5">
    <source>
        <dbReference type="EMBL" id="JAV27231.1"/>
    </source>
</evidence>
<dbReference type="Gene3D" id="3.40.50.1000">
    <property type="entry name" value="HAD superfamily/HAD-like"/>
    <property type="match status" value="1"/>
</dbReference>
<dbReference type="InterPro" id="IPR011950">
    <property type="entry name" value="HAD-SF_hydro_IA_CTE7"/>
</dbReference>
<dbReference type="SFLD" id="SFLDG01129">
    <property type="entry name" value="C1.5:_HAD__Beta-PGM__Phosphata"/>
    <property type="match status" value="1"/>
</dbReference>
<dbReference type="Pfam" id="PF00702">
    <property type="entry name" value="Hydrolase"/>
    <property type="match status" value="1"/>
</dbReference>
<keyword evidence="3" id="KW-0460">Magnesium</keyword>
<organism evidence="5">
    <name type="scientific">Culex tarsalis</name>
    <name type="common">Encephalitis mosquito</name>
    <dbReference type="NCBI Taxonomy" id="7177"/>
    <lineage>
        <taxon>Eukaryota</taxon>
        <taxon>Metazoa</taxon>
        <taxon>Ecdysozoa</taxon>
        <taxon>Arthropoda</taxon>
        <taxon>Hexapoda</taxon>
        <taxon>Insecta</taxon>
        <taxon>Pterygota</taxon>
        <taxon>Neoptera</taxon>
        <taxon>Endopterygota</taxon>
        <taxon>Diptera</taxon>
        <taxon>Nematocera</taxon>
        <taxon>Culicoidea</taxon>
        <taxon>Culicidae</taxon>
        <taxon>Culicinae</taxon>
        <taxon>Culicini</taxon>
        <taxon>Culex</taxon>
        <taxon>Culex</taxon>
    </lineage>
</organism>
<evidence type="ECO:0000256" key="2">
    <source>
        <dbReference type="ARBA" id="ARBA00022801"/>
    </source>
</evidence>
<comment type="cofactor">
    <cofactor evidence="1">
        <name>Mg(2+)</name>
        <dbReference type="ChEBI" id="CHEBI:18420"/>
    </cofactor>
</comment>
<feature type="compositionally biased region" description="Polar residues" evidence="4">
    <location>
        <begin position="1"/>
        <end position="10"/>
    </location>
</feature>
<dbReference type="InterPro" id="IPR051400">
    <property type="entry name" value="HAD-like_hydrolase"/>
</dbReference>
<dbReference type="Gene3D" id="1.20.120.710">
    <property type="entry name" value="Haloacid dehalogenase hydrolase-like domain"/>
    <property type="match status" value="1"/>
</dbReference>
<evidence type="ECO:0000256" key="4">
    <source>
        <dbReference type="SAM" id="MobiDB-lite"/>
    </source>
</evidence>
<dbReference type="SFLD" id="SFLDS00003">
    <property type="entry name" value="Haloacid_Dehalogenase"/>
    <property type="match status" value="1"/>
</dbReference>
<feature type="region of interest" description="Disordered" evidence="4">
    <location>
        <begin position="286"/>
        <end position="312"/>
    </location>
</feature>